<evidence type="ECO:0000313" key="2">
    <source>
        <dbReference type="Proteomes" id="UP000566819"/>
    </source>
</evidence>
<keyword evidence="2" id="KW-1185">Reference proteome</keyword>
<reference evidence="1 2" key="1">
    <citation type="submission" date="2020-03" db="EMBL/GenBank/DDBJ databases">
        <title>Draft Genome Sequence of Cudoniella acicularis.</title>
        <authorList>
            <person name="Buettner E."/>
            <person name="Kellner H."/>
        </authorList>
    </citation>
    <scope>NUCLEOTIDE SEQUENCE [LARGE SCALE GENOMIC DNA]</scope>
    <source>
        <strain evidence="1 2">DSM 108380</strain>
    </source>
</reference>
<dbReference type="EMBL" id="JAAMPI010000082">
    <property type="protein sequence ID" value="KAF4636115.1"/>
    <property type="molecule type" value="Genomic_DNA"/>
</dbReference>
<protein>
    <submittedName>
        <fullName evidence="1">Uncharacterized protein</fullName>
    </submittedName>
</protein>
<proteinExistence type="predicted"/>
<evidence type="ECO:0000313" key="1">
    <source>
        <dbReference type="EMBL" id="KAF4636115.1"/>
    </source>
</evidence>
<dbReference type="AlphaFoldDB" id="A0A8H4RW16"/>
<sequence length="118" mass="13549">MDPASCSPLQRIQYKHLDASHNEIRLLSFEPSSPSYDRALGLGPLHLALEHVSLDDWKPEYLRFRAECPTQWISSQVDNAWCEQFEFEPGSAAVDVFHTIARFTWGDYTVISYTWGSL</sequence>
<gene>
    <name evidence="1" type="ORF">G7Y89_g1970</name>
</gene>
<accession>A0A8H4RW16</accession>
<name>A0A8H4RW16_9HELO</name>
<organism evidence="1 2">
    <name type="scientific">Cudoniella acicularis</name>
    <dbReference type="NCBI Taxonomy" id="354080"/>
    <lineage>
        <taxon>Eukaryota</taxon>
        <taxon>Fungi</taxon>
        <taxon>Dikarya</taxon>
        <taxon>Ascomycota</taxon>
        <taxon>Pezizomycotina</taxon>
        <taxon>Leotiomycetes</taxon>
        <taxon>Helotiales</taxon>
        <taxon>Tricladiaceae</taxon>
        <taxon>Cudoniella</taxon>
    </lineage>
</organism>
<comment type="caution">
    <text evidence="1">The sequence shown here is derived from an EMBL/GenBank/DDBJ whole genome shotgun (WGS) entry which is preliminary data.</text>
</comment>
<dbReference type="OrthoDB" id="2157530at2759"/>
<dbReference type="Proteomes" id="UP000566819">
    <property type="component" value="Unassembled WGS sequence"/>
</dbReference>